<proteinExistence type="predicted"/>
<evidence type="ECO:0008006" key="4">
    <source>
        <dbReference type="Google" id="ProtNLM"/>
    </source>
</evidence>
<dbReference type="RefSeq" id="WP_209338419.1">
    <property type="nucleotide sequence ID" value="NZ_JAGIQL010000008.1"/>
</dbReference>
<reference evidence="2" key="1">
    <citation type="submission" date="2021-03" db="EMBL/GenBank/DDBJ databases">
        <title>Whole genome sequence of Streptomyces bomunensis MMS17-BM035.</title>
        <authorList>
            <person name="Lee J.H."/>
        </authorList>
    </citation>
    <scope>NUCLEOTIDE SEQUENCE</scope>
    <source>
        <strain evidence="2">MMS17-BM035</strain>
    </source>
</reference>
<dbReference type="EMBL" id="JAGIQL010000008">
    <property type="protein sequence ID" value="MBP0456635.1"/>
    <property type="molecule type" value="Genomic_DNA"/>
</dbReference>
<feature type="region of interest" description="Disordered" evidence="1">
    <location>
        <begin position="1"/>
        <end position="21"/>
    </location>
</feature>
<evidence type="ECO:0000313" key="2">
    <source>
        <dbReference type="EMBL" id="MBP0456635.1"/>
    </source>
</evidence>
<sequence length="322" mass="35827">MPPVDPPSPVPPPAGPQSDPYVTTPALVPLRSAAQAGDWAATRRFLTGLGDDDQAYAVRMLTEIDDTEAYLERAAAENPDDPLARTLVAARYVVVGWNIRTHSRPQYVSRDQFTRFHEWLRRAEELLIGICADHPSYALAWNARLATARGLELGQSEARRRYDRLAAHHPYYFASQRHLLQKLCPKWGGTYESLHEFARTCADAAPPGSLAGALVADAHMEHWLELDEPADGEYIASPEVRDELTEAAARSVLHPDHRPGFWDVTCHSLFAMALSTGGHHAEAAPHFKALGERFDRQPWGFLRGDPESQFVNHRTTALTLTS</sequence>
<organism evidence="2 3">
    <name type="scientific">Streptomyces montanisoli</name>
    <dbReference type="NCBI Taxonomy" id="2798581"/>
    <lineage>
        <taxon>Bacteria</taxon>
        <taxon>Bacillati</taxon>
        <taxon>Actinomycetota</taxon>
        <taxon>Actinomycetes</taxon>
        <taxon>Kitasatosporales</taxon>
        <taxon>Streptomycetaceae</taxon>
        <taxon>Streptomyces</taxon>
    </lineage>
</organism>
<feature type="compositionally biased region" description="Pro residues" evidence="1">
    <location>
        <begin position="1"/>
        <end position="15"/>
    </location>
</feature>
<name>A0A940MAT9_9ACTN</name>
<accession>A0A940MAT9</accession>
<dbReference type="AlphaFoldDB" id="A0A940MAT9"/>
<gene>
    <name evidence="2" type="ORF">JFN87_03840</name>
</gene>
<dbReference type="Proteomes" id="UP000670475">
    <property type="component" value="Unassembled WGS sequence"/>
</dbReference>
<protein>
    <recommendedName>
        <fullName evidence="4">DUF4034 domain-containing protein</fullName>
    </recommendedName>
</protein>
<evidence type="ECO:0000313" key="3">
    <source>
        <dbReference type="Proteomes" id="UP000670475"/>
    </source>
</evidence>
<evidence type="ECO:0000256" key="1">
    <source>
        <dbReference type="SAM" id="MobiDB-lite"/>
    </source>
</evidence>
<keyword evidence="3" id="KW-1185">Reference proteome</keyword>
<comment type="caution">
    <text evidence="2">The sequence shown here is derived from an EMBL/GenBank/DDBJ whole genome shotgun (WGS) entry which is preliminary data.</text>
</comment>